<organism evidence="1 2">
    <name type="scientific">Haloterrigena alkaliphila</name>
    <dbReference type="NCBI Taxonomy" id="2816475"/>
    <lineage>
        <taxon>Archaea</taxon>
        <taxon>Methanobacteriati</taxon>
        <taxon>Methanobacteriota</taxon>
        <taxon>Stenosarchaea group</taxon>
        <taxon>Halobacteria</taxon>
        <taxon>Halobacteriales</taxon>
        <taxon>Natrialbaceae</taxon>
        <taxon>Haloterrigena</taxon>
    </lineage>
</organism>
<dbReference type="AlphaFoldDB" id="A0A8A2VE77"/>
<reference evidence="1 2" key="1">
    <citation type="submission" date="2021-03" db="EMBL/GenBank/DDBJ databases">
        <title>Haloterrigena longa sp. nov. and Haloterrigena limicola sp. nov., extremely halophilic archaea isolated from a salt lake.</title>
        <authorList>
            <person name="Henglin C."/>
        </authorList>
    </citation>
    <scope>NUCLEOTIDE SEQUENCE [LARGE SCALE GENOMIC DNA]</scope>
    <source>
        <strain evidence="1 2">KZCA68</strain>
    </source>
</reference>
<dbReference type="Proteomes" id="UP000663203">
    <property type="component" value="Chromosome"/>
</dbReference>
<proteinExistence type="predicted"/>
<evidence type="ECO:0000313" key="1">
    <source>
        <dbReference type="EMBL" id="QSW98977.1"/>
    </source>
</evidence>
<name>A0A8A2VE77_9EURY</name>
<accession>A0A8A2VE77</accession>
<keyword evidence="2" id="KW-1185">Reference proteome</keyword>
<evidence type="ECO:0000313" key="2">
    <source>
        <dbReference type="Proteomes" id="UP000663203"/>
    </source>
</evidence>
<dbReference type="KEGG" id="hakz:J0X25_16580"/>
<dbReference type="GeneID" id="63188955"/>
<protein>
    <recommendedName>
        <fullName evidence="3">Lipoprotein</fullName>
    </recommendedName>
</protein>
<dbReference type="RefSeq" id="WP_207288585.1">
    <property type="nucleotide sequence ID" value="NZ_CP071462.1"/>
</dbReference>
<dbReference type="PROSITE" id="PS51257">
    <property type="entry name" value="PROKAR_LIPOPROTEIN"/>
    <property type="match status" value="1"/>
</dbReference>
<gene>
    <name evidence="1" type="ORF">J0X25_16580</name>
</gene>
<sequence length="237" mass="25851">MRRRKLLSCGGIVGIGTVAGCLGTIQSFNNTKREADRTQFKEIESVYVVSVRNNLDKSADVKVSVTGAEGTTVEENIIVEPGDKMVIRSLFPMGSYNRDSEPYTISVSADGKETEQTQRPSKSRTDKFAFEIDSDGISFQEALRPSPDLGISNQLDEDVDVRVTVRDHSGDGAVYDILTISANDYVGYRDVLTKGREYNVTIQANGMTESITHLNSDTTTISITIEPHTISAVGSEA</sequence>
<evidence type="ECO:0008006" key="3">
    <source>
        <dbReference type="Google" id="ProtNLM"/>
    </source>
</evidence>
<dbReference type="EMBL" id="CP071462">
    <property type="protein sequence ID" value="QSW98977.1"/>
    <property type="molecule type" value="Genomic_DNA"/>
</dbReference>